<organism evidence="6 7">
    <name type="scientific">Thalassotalea nanhaiensis</name>
    <dbReference type="NCBI Taxonomy" id="3065648"/>
    <lineage>
        <taxon>Bacteria</taxon>
        <taxon>Pseudomonadati</taxon>
        <taxon>Pseudomonadota</taxon>
        <taxon>Gammaproteobacteria</taxon>
        <taxon>Alteromonadales</taxon>
        <taxon>Colwelliaceae</taxon>
        <taxon>Thalassotalea</taxon>
    </lineage>
</organism>
<dbReference type="InterPro" id="IPR036249">
    <property type="entry name" value="Thioredoxin-like_sf"/>
</dbReference>
<keyword evidence="3 4" id="KW-0560">Oxidoreductase</keyword>
<keyword evidence="7" id="KW-1185">Reference proteome</keyword>
<feature type="signal peptide" evidence="5">
    <location>
        <begin position="1"/>
        <end position="24"/>
    </location>
</feature>
<reference evidence="7" key="1">
    <citation type="submission" date="2023-09" db="EMBL/GenBank/DDBJ databases">
        <authorList>
            <person name="Zhang C."/>
        </authorList>
    </citation>
    <scope>NUCLEOTIDE SEQUENCE [LARGE SCALE GENOMIC DNA]</scope>
    <source>
        <strain evidence="7">SQ345</strain>
    </source>
</reference>
<accession>A0ABY9TGH3</accession>
<dbReference type="PANTHER" id="PTHR11592:SF44">
    <property type="entry name" value="GLUTATHIONE PEROXIDASE"/>
    <property type="match status" value="1"/>
</dbReference>
<dbReference type="CDD" id="cd00340">
    <property type="entry name" value="GSH_Peroxidase"/>
    <property type="match status" value="1"/>
</dbReference>
<dbReference type="EMBL" id="CP134146">
    <property type="protein sequence ID" value="WNC67883.1"/>
    <property type="molecule type" value="Genomic_DNA"/>
</dbReference>
<protein>
    <recommendedName>
        <fullName evidence="4">Glutathione peroxidase</fullName>
    </recommendedName>
</protein>
<dbReference type="Proteomes" id="UP001248581">
    <property type="component" value="Chromosome"/>
</dbReference>
<dbReference type="GO" id="GO:0004601">
    <property type="term" value="F:peroxidase activity"/>
    <property type="evidence" value="ECO:0007669"/>
    <property type="project" value="UniProtKB-KW"/>
</dbReference>
<dbReference type="PROSITE" id="PS51355">
    <property type="entry name" value="GLUTATHIONE_PEROXID_3"/>
    <property type="match status" value="1"/>
</dbReference>
<evidence type="ECO:0000256" key="4">
    <source>
        <dbReference type="RuleBase" id="RU000499"/>
    </source>
</evidence>
<evidence type="ECO:0000313" key="7">
    <source>
        <dbReference type="Proteomes" id="UP001248581"/>
    </source>
</evidence>
<evidence type="ECO:0000313" key="6">
    <source>
        <dbReference type="EMBL" id="WNC67883.1"/>
    </source>
</evidence>
<dbReference type="PROSITE" id="PS00460">
    <property type="entry name" value="GLUTATHIONE_PEROXID_1"/>
    <property type="match status" value="1"/>
</dbReference>
<sequence>MNKFITLILATSVVSCALTQQVFANNESVETLKDQTLVTTHCPEFLNHTIRKLNSKQSIDICQQFQGKTLLIVNTASNCGFTPQFKALEALYQDYKEQGLVILGFPSDNFFQEEDLEKDTAKVCFVNYGVTFPMFNTIEVRGSDAHPIFAHLGEQTASPYWNFYKYLVSADGKNIQRFNSKTEPQSAHLIKAIEAQLAVDSSF</sequence>
<dbReference type="Gene3D" id="3.40.30.10">
    <property type="entry name" value="Glutaredoxin"/>
    <property type="match status" value="1"/>
</dbReference>
<keyword evidence="5" id="KW-0732">Signal</keyword>
<feature type="chain" id="PRO_5046055732" description="Glutathione peroxidase" evidence="5">
    <location>
        <begin position="25"/>
        <end position="203"/>
    </location>
</feature>
<dbReference type="PRINTS" id="PR01011">
    <property type="entry name" value="GLUTPROXDASE"/>
</dbReference>
<dbReference type="PROSITE" id="PS51257">
    <property type="entry name" value="PROKAR_LIPOPROTEIN"/>
    <property type="match status" value="1"/>
</dbReference>
<evidence type="ECO:0000256" key="1">
    <source>
        <dbReference type="ARBA" id="ARBA00006926"/>
    </source>
</evidence>
<dbReference type="InterPro" id="IPR029759">
    <property type="entry name" value="GPX_AS"/>
</dbReference>
<evidence type="ECO:0000256" key="2">
    <source>
        <dbReference type="ARBA" id="ARBA00022559"/>
    </source>
</evidence>
<dbReference type="RefSeq" id="WP_348387042.1">
    <property type="nucleotide sequence ID" value="NZ_CP134146.1"/>
</dbReference>
<name>A0ABY9TGH3_9GAMM</name>
<evidence type="ECO:0000256" key="5">
    <source>
        <dbReference type="SAM" id="SignalP"/>
    </source>
</evidence>
<gene>
    <name evidence="6" type="ORF">RI845_15315</name>
</gene>
<dbReference type="InterPro" id="IPR000889">
    <property type="entry name" value="Glutathione_peroxidase"/>
</dbReference>
<dbReference type="SUPFAM" id="SSF52833">
    <property type="entry name" value="Thioredoxin-like"/>
    <property type="match status" value="1"/>
</dbReference>
<dbReference type="PANTHER" id="PTHR11592">
    <property type="entry name" value="GLUTATHIONE PEROXIDASE"/>
    <property type="match status" value="1"/>
</dbReference>
<evidence type="ECO:0000256" key="3">
    <source>
        <dbReference type="ARBA" id="ARBA00023002"/>
    </source>
</evidence>
<proteinExistence type="inferred from homology"/>
<keyword evidence="2 4" id="KW-0575">Peroxidase</keyword>
<dbReference type="Pfam" id="PF00255">
    <property type="entry name" value="GSHPx"/>
    <property type="match status" value="1"/>
</dbReference>
<comment type="similarity">
    <text evidence="1 4">Belongs to the glutathione peroxidase family.</text>
</comment>
<dbReference type="PIRSF" id="PIRSF000303">
    <property type="entry name" value="Glutathion_perox"/>
    <property type="match status" value="1"/>
</dbReference>